<proteinExistence type="predicted"/>
<reference evidence="2" key="1">
    <citation type="submission" date="2020-04" db="EMBL/GenBank/DDBJ databases">
        <authorList>
            <person name="Zhang T."/>
        </authorList>
    </citation>
    <scope>NUCLEOTIDE SEQUENCE</scope>
    <source>
        <strain evidence="2">HKST-UBA14</strain>
    </source>
</reference>
<name>A0A955L5N3_9BACT</name>
<accession>A0A955L5N3</accession>
<protein>
    <submittedName>
        <fullName evidence="2">Uncharacterized protein</fullName>
    </submittedName>
</protein>
<dbReference type="Proteomes" id="UP000783287">
    <property type="component" value="Unassembled WGS sequence"/>
</dbReference>
<dbReference type="EMBL" id="JAGQLK010000027">
    <property type="protein sequence ID" value="MCA9383103.1"/>
    <property type="molecule type" value="Genomic_DNA"/>
</dbReference>
<feature type="compositionally biased region" description="Acidic residues" evidence="1">
    <location>
        <begin position="11"/>
        <end position="51"/>
    </location>
</feature>
<organism evidence="2 3">
    <name type="scientific">Candidatus Dojkabacteria bacterium</name>
    <dbReference type="NCBI Taxonomy" id="2099670"/>
    <lineage>
        <taxon>Bacteria</taxon>
        <taxon>Candidatus Dojkabacteria</taxon>
    </lineage>
</organism>
<evidence type="ECO:0000256" key="1">
    <source>
        <dbReference type="SAM" id="MobiDB-lite"/>
    </source>
</evidence>
<reference evidence="2" key="2">
    <citation type="journal article" date="2021" name="Microbiome">
        <title>Successional dynamics and alternative stable states in a saline activated sludge microbial community over 9 years.</title>
        <authorList>
            <person name="Wang Y."/>
            <person name="Ye J."/>
            <person name="Ju F."/>
            <person name="Liu L."/>
            <person name="Boyd J.A."/>
            <person name="Deng Y."/>
            <person name="Parks D.H."/>
            <person name="Jiang X."/>
            <person name="Yin X."/>
            <person name="Woodcroft B.J."/>
            <person name="Tyson G.W."/>
            <person name="Hugenholtz P."/>
            <person name="Polz M.F."/>
            <person name="Zhang T."/>
        </authorList>
    </citation>
    <scope>NUCLEOTIDE SEQUENCE</scope>
    <source>
        <strain evidence="2">HKST-UBA14</strain>
    </source>
</reference>
<feature type="region of interest" description="Disordered" evidence="1">
    <location>
        <begin position="1"/>
        <end position="51"/>
    </location>
</feature>
<evidence type="ECO:0000313" key="2">
    <source>
        <dbReference type="EMBL" id="MCA9383103.1"/>
    </source>
</evidence>
<gene>
    <name evidence="2" type="ORF">KC909_01940</name>
</gene>
<evidence type="ECO:0000313" key="3">
    <source>
        <dbReference type="Proteomes" id="UP000783287"/>
    </source>
</evidence>
<dbReference type="AlphaFoldDB" id="A0A955L5N3"/>
<comment type="caution">
    <text evidence="2">The sequence shown here is derived from an EMBL/GenBank/DDBJ whole genome shotgun (WGS) entry which is preliminary data.</text>
</comment>
<feature type="compositionally biased region" description="Basic and acidic residues" evidence="1">
    <location>
        <begin position="1"/>
        <end position="10"/>
    </location>
</feature>
<sequence>MSDQVDKNEEVQDDENVEIDDVNLDSFADEFDEDEDNFGLDIPSEEDDDSY</sequence>